<dbReference type="WBParaSite" id="GPUH_0002565001-mRNA-1">
    <property type="protein sequence ID" value="GPUH_0002565001-mRNA-1"/>
    <property type="gene ID" value="GPUH_0002565001"/>
</dbReference>
<protein>
    <submittedName>
        <fullName evidence="4">CTNNB1_binding domain-containing protein</fullName>
    </submittedName>
</protein>
<reference evidence="2 3" key="2">
    <citation type="submission" date="2018-11" db="EMBL/GenBank/DDBJ databases">
        <authorList>
            <consortium name="Pathogen Informatics"/>
        </authorList>
    </citation>
    <scope>NUCLEOTIDE SEQUENCE [LARGE SCALE GENOMIC DNA]</scope>
</reference>
<feature type="region of interest" description="Disordered" evidence="1">
    <location>
        <begin position="1"/>
        <end position="39"/>
    </location>
</feature>
<accession>A0A183EXC9</accession>
<evidence type="ECO:0000313" key="3">
    <source>
        <dbReference type="Proteomes" id="UP000271098"/>
    </source>
</evidence>
<evidence type="ECO:0000313" key="4">
    <source>
        <dbReference type="WBParaSite" id="GPUH_0002565001-mRNA-1"/>
    </source>
</evidence>
<sequence>MDTGYYGSESSDELSNAELSEPEVQEQEEEAPTEPEKVT</sequence>
<dbReference type="EMBL" id="UYRT01105985">
    <property type="protein sequence ID" value="VDN44429.1"/>
    <property type="molecule type" value="Genomic_DNA"/>
</dbReference>
<keyword evidence="3" id="KW-1185">Reference proteome</keyword>
<proteinExistence type="predicted"/>
<dbReference type="Proteomes" id="UP000271098">
    <property type="component" value="Unassembled WGS sequence"/>
</dbReference>
<reference evidence="4" key="1">
    <citation type="submission" date="2016-06" db="UniProtKB">
        <authorList>
            <consortium name="WormBaseParasite"/>
        </authorList>
    </citation>
    <scope>IDENTIFICATION</scope>
</reference>
<dbReference type="AlphaFoldDB" id="A0A183EXC9"/>
<evidence type="ECO:0000256" key="1">
    <source>
        <dbReference type="SAM" id="MobiDB-lite"/>
    </source>
</evidence>
<organism evidence="4">
    <name type="scientific">Gongylonema pulchrum</name>
    <dbReference type="NCBI Taxonomy" id="637853"/>
    <lineage>
        <taxon>Eukaryota</taxon>
        <taxon>Metazoa</taxon>
        <taxon>Ecdysozoa</taxon>
        <taxon>Nematoda</taxon>
        <taxon>Chromadorea</taxon>
        <taxon>Rhabditida</taxon>
        <taxon>Spirurina</taxon>
        <taxon>Spiruromorpha</taxon>
        <taxon>Spiruroidea</taxon>
        <taxon>Gongylonematidae</taxon>
        <taxon>Gongylonema</taxon>
    </lineage>
</organism>
<evidence type="ECO:0000313" key="2">
    <source>
        <dbReference type="EMBL" id="VDN44429.1"/>
    </source>
</evidence>
<name>A0A183EXC9_9BILA</name>
<gene>
    <name evidence="2" type="ORF">GPUH_LOCUS25620</name>
</gene>
<feature type="compositionally biased region" description="Acidic residues" evidence="1">
    <location>
        <begin position="20"/>
        <end position="33"/>
    </location>
</feature>
<dbReference type="OrthoDB" id="5847181at2759"/>